<dbReference type="PANTHER" id="PTHR12827:SF3">
    <property type="entry name" value="ANAPHASE-PROMOTING COMPLEX SUBUNIT 1"/>
    <property type="match status" value="1"/>
</dbReference>
<feature type="region of interest" description="Disordered" evidence="6">
    <location>
        <begin position="383"/>
        <end position="425"/>
    </location>
</feature>
<proteinExistence type="inferred from homology"/>
<feature type="region of interest" description="Disordered" evidence="6">
    <location>
        <begin position="23"/>
        <end position="45"/>
    </location>
</feature>
<sequence>MVISLDNEISPYEPFGRSIIESIPNPNLTSRQSKSDRNNSYDDNLVSDNGENFAFNNDFITAELDQCRDLFRSINEIYDGSSSKTATNITDRFPMTDFWRLRKTTKGEEEIYVNLNSLILSHRPSNNNGQSFLDKSLTLPDNIIDALWCDFTITDDNNLAMSASIGNDHQHHHYSRKRMKILKTLCILDEHYRLHILSDNGDYYQKHLPFRVGKMVATIDHGLLFERIIGSESREMPDFPAIYSLSNPLNDLSPVLMIMPKSSSSSSSTAQSFSNQQLKLINIIVEKNLAIFYCSHNNCHQIYQFRSVKDRDIHQLFLHHHYQQQQQQQQNYLNISNNQKSVDNNNHMMVTPENPCKRQQQFTNFGITSSISRSLSNNLIQQMVQKQGSSTSLTTTSGGLLHHHHHHHHNNRNSSSPLSTQYHSPLRHSSSLMHHHHNLNKMDVIDIPRTTSPSVLMSNLITSRMDSPTSPNPLNIYHTTNPRLTDLDIEMYLDSSRNTTLMIDSPNLNRIFQPNSPLNMTNQSLAAQSSPSSSLIVNMNGTISSSINTSRTIDQSPSTIERSSARFLPNEFELAMEHIWSETSIHQNHQTQSSHSMATKVFITRDFLGQNYLGLVINTNNRSNVNLMLSSSDSAINNNSSILKLIRFDQASTTNEDSTNNNSDEKMKFKYIFTATKIFTVKDAQPLPSLSMIIVVDETNTLILYSGVFKVAIIHLQQPTMSYLMLQSSFPMESSSSSTTTPAKLSSCHISTTNATTLLRNSLKFQTPTTSPLIVNTNNFTPELSELLEFSPPSSSTNNITGQTSRLLHSSPFDYSTQQQQQQQQHQNHHSQKISSDFVFIQPQCPGQFGKIIGLCDSIDNRVTIVQRSSSAKDKDDYRLYRLSFPLMASTFLVDKCLAALRQLLPKDQIIHLLAAWYTYRNSTNNEEDIPECILFKLCLFSSIGFDKERLKQYYHCKNEIICSSSTMMANSNLTFNLSTFNDDQQRSSSNNDLSRMESSKKIRIDNDIDNNGNDDDFYQLMAENNIDWIDRPPPSSSSSSASILNKQQSSSLLLSLKSEHFTCPGFLYPYTAHILYSLHLVYEDLKLVEMNWPLCRSLVDLLYLLAANLNLSAYLDHYYRDFSEICMEISSDSNQQFKQHTDRIIYPPYFCTRPPSVYNTLYTLLNNEEDQTTTSAAASTSILFPYLGSATKLSPKSSTTTMIGENSNVVTPNIFNMILLYSNLNCKQLIHPQLVLQHVGHNSFNFDSNPSAFVNMKKFEQIIELYDDQQNDDRNSRSKDSKEKILLLMSALDITREYIKRLPFGLALPLWNIVYHFRDNPKKDWCSSIYSLIDRPDLSALEQQQPYCFARSSASSNAMAKQMTTNEILTTQTINMNEELEYFDLSVLRLLFPNDQRLHEAYRMLLSSKPMVIDIKQEPGVPDNEFVEEQEKHLLALSFRTMALPLGRGMVTLRSYSPTVIERFPIPPLVLHGKVPPRHLIHLSHIDVPPNMNVWPLFHNGVSAGLRISSAPNRMVDSSWILYNKPSNNQSADDHYEHAGFLLALGLNGLLDNLSIIHLHDYLSKGNDLTKVAILLGLSASRRGTMDSTVFALLGIHLEGLLPSTSTELDVSPIVRVAAVLGTGLLFQATGNRYIAKVMLTEIGRPPGPEMEHYIDRESYALSAGLAFGLVTLGRGNQLINVTTSDGISIPDQLNHYMLGVHKKMSTLQKEKTKTPSYHIREGDCINADVTSPGATLALGMMFFDTGNAAIVQWLEVPATQNLLEMVRPDFLLLRVLAKNLIMWSAIRPTTEWIDSHIPTIIYDNAFQRNTNVEKGLENEMMFIDDVDYETMTQSYCNIIAGACFALALRYAGTANDQAFQVVYKYTSRMVTLSQKGTNTQIEQAGRSTIESCVNVLIVACSIIMAGTGNVDIMRICRFLRCRVNQTHVLYGSFMAIHLALGLLFLGGCRMTLNSSPESVAALICAFFPKYPIHTNDNRYHLQAFRHLYALASQPRLLIPTCIDTGVSLYARIRYTFKTDYEQSSVAAVVEKTAPCLLPDLNRLETVELIDSNYWPIEFENGKNFIKLEHCLASNGGHLYIKRRLKGFSYNKDFIYDNSNAKIHGGGRLSLSNGRQLNQKSFTLFDFTNETILKTFFKIFNQTGYHTDGELRMKNKINSILYDCAEDERLDLFIPSIQLIASCIAIVSRRQQQSPMIMMMMTANNVGSSNGGANWSKPITEYKTNKSLILCQIRIASNYLNQHRSIRSMMSIYRMIETIRFQLEDHIRTNVNLRKLSEYIRGQLSIQQICHTTTNNNNNGDDESLIESLVYFNIMPFTNDRSTSSVDDNVVTGNMNTFNIIKWLKRSNQSALFLCDIWKNS</sequence>
<dbReference type="Gene3D" id="1.25.10.10">
    <property type="entry name" value="Leucine-rich Repeat Variant"/>
    <property type="match status" value="2"/>
</dbReference>
<evidence type="ECO:0000256" key="3">
    <source>
        <dbReference type="ARBA" id="ARBA00022737"/>
    </source>
</evidence>
<gene>
    <name evidence="9" type="primary">ANAPC1</name>
    <name evidence="9" type="ORF">DERF_010771</name>
</gene>
<evidence type="ECO:0000256" key="1">
    <source>
        <dbReference type="ARBA" id="ARBA00010547"/>
    </source>
</evidence>
<feature type="domain" description="Anaphase-promoting complex subunit 1 middle" evidence="7">
    <location>
        <begin position="1275"/>
        <end position="1340"/>
    </location>
</feature>
<keyword evidence="3" id="KW-0677">Repeat</keyword>
<protein>
    <submittedName>
        <fullName evidence="9">Anaphase-promoting complex subunit 1</fullName>
    </submittedName>
</protein>
<evidence type="ECO:0000256" key="5">
    <source>
        <dbReference type="ARBA" id="ARBA00023306"/>
    </source>
</evidence>
<evidence type="ECO:0000313" key="9">
    <source>
        <dbReference type="EMBL" id="KAH9506016.1"/>
    </source>
</evidence>
<reference evidence="9" key="2">
    <citation type="journal article" date="2022" name="Res Sq">
        <title>Comparative Genomics Reveals Insights into the Divergent Evolution of Astigmatic Mites and Household Pest Adaptations.</title>
        <authorList>
            <person name="Xiong Q."/>
            <person name="Wan A.T.-Y."/>
            <person name="Liu X.-Y."/>
            <person name="Fung C.S.-H."/>
            <person name="Xiao X."/>
            <person name="Malainual N."/>
            <person name="Hou J."/>
            <person name="Wang L."/>
            <person name="Wang M."/>
            <person name="Yang K."/>
            <person name="Cui Y."/>
            <person name="Leung E."/>
            <person name="Nong W."/>
            <person name="Shin S.-K."/>
            <person name="Au S."/>
            <person name="Jeong K.Y."/>
            <person name="Chew F.T."/>
            <person name="Hui J."/>
            <person name="Leung T.F."/>
            <person name="Tungtrongchitr A."/>
            <person name="Zhong N."/>
            <person name="Liu Z."/>
            <person name="Tsui S."/>
        </authorList>
    </citation>
    <scope>NUCLEOTIDE SEQUENCE</scope>
    <source>
        <strain evidence="9">Derf</strain>
        <tissue evidence="9">Whole organism</tissue>
    </source>
</reference>
<feature type="compositionally biased region" description="Basic residues" evidence="6">
    <location>
        <begin position="401"/>
        <end position="411"/>
    </location>
</feature>
<dbReference type="InterPro" id="IPR011989">
    <property type="entry name" value="ARM-like"/>
</dbReference>
<dbReference type="GO" id="GO:0070979">
    <property type="term" value="P:protein K11-linked ubiquitination"/>
    <property type="evidence" value="ECO:0007669"/>
    <property type="project" value="TreeGrafter"/>
</dbReference>
<dbReference type="PANTHER" id="PTHR12827">
    <property type="entry name" value="MEIOTIC CHECKPOINT REGULATOR TSG24 FAMILY MEMBER"/>
    <property type="match status" value="1"/>
</dbReference>
<organism evidence="9 10">
    <name type="scientific">Dermatophagoides farinae</name>
    <name type="common">American house dust mite</name>
    <dbReference type="NCBI Taxonomy" id="6954"/>
    <lineage>
        <taxon>Eukaryota</taxon>
        <taxon>Metazoa</taxon>
        <taxon>Ecdysozoa</taxon>
        <taxon>Arthropoda</taxon>
        <taxon>Chelicerata</taxon>
        <taxon>Arachnida</taxon>
        <taxon>Acari</taxon>
        <taxon>Acariformes</taxon>
        <taxon>Sarcoptiformes</taxon>
        <taxon>Astigmata</taxon>
        <taxon>Psoroptidia</taxon>
        <taxon>Analgoidea</taxon>
        <taxon>Pyroglyphidae</taxon>
        <taxon>Dermatophagoidinae</taxon>
        <taxon>Dermatophagoides</taxon>
    </lineage>
</organism>
<dbReference type="Pfam" id="PF20518">
    <property type="entry name" value="Apc1_MidN"/>
    <property type="match status" value="2"/>
</dbReference>
<keyword evidence="5" id="KW-0131">Cell cycle</keyword>
<dbReference type="Proteomes" id="UP000790347">
    <property type="component" value="Unassembled WGS sequence"/>
</dbReference>
<dbReference type="Pfam" id="PF21282">
    <property type="entry name" value="APC1_3rd"/>
    <property type="match status" value="1"/>
</dbReference>
<dbReference type="GO" id="GO:0005680">
    <property type="term" value="C:anaphase-promoting complex"/>
    <property type="evidence" value="ECO:0007669"/>
    <property type="project" value="InterPro"/>
</dbReference>
<feature type="domain" description="Anaphase-promoting complex subunit 1 beta-sandwich" evidence="8">
    <location>
        <begin position="1997"/>
        <end position="2085"/>
    </location>
</feature>
<feature type="compositionally biased region" description="Low complexity" evidence="6">
    <location>
        <begin position="412"/>
        <end position="425"/>
    </location>
</feature>
<evidence type="ECO:0000259" key="8">
    <source>
        <dbReference type="Pfam" id="PF21282"/>
    </source>
</evidence>
<evidence type="ECO:0000259" key="7">
    <source>
        <dbReference type="Pfam" id="PF20518"/>
    </source>
</evidence>
<dbReference type="GO" id="GO:0051301">
    <property type="term" value="P:cell division"/>
    <property type="evidence" value="ECO:0007669"/>
    <property type="project" value="UniProtKB-KW"/>
</dbReference>
<dbReference type="GO" id="GO:0060090">
    <property type="term" value="F:molecular adaptor activity"/>
    <property type="evidence" value="ECO:0007669"/>
    <property type="project" value="TreeGrafter"/>
</dbReference>
<feature type="domain" description="Anaphase-promoting complex subunit 1 middle" evidence="7">
    <location>
        <begin position="1010"/>
        <end position="1169"/>
    </location>
</feature>
<comment type="caution">
    <text evidence="9">The sequence shown here is derived from an EMBL/GenBank/DDBJ whole genome shotgun (WGS) entry which is preliminary data.</text>
</comment>
<comment type="similarity">
    <text evidence="1">Belongs to the APC1 family.</text>
</comment>
<dbReference type="EMBL" id="ASGP02000005">
    <property type="protein sequence ID" value="KAH9506016.1"/>
    <property type="molecule type" value="Genomic_DNA"/>
</dbReference>
<keyword evidence="2" id="KW-0132">Cell division</keyword>
<name>A0A922HQY0_DERFA</name>
<keyword evidence="4" id="KW-0498">Mitosis</keyword>
<dbReference type="InterPro" id="IPR048971">
    <property type="entry name" value="Apc1_3rd"/>
</dbReference>
<evidence type="ECO:0000256" key="4">
    <source>
        <dbReference type="ARBA" id="ARBA00022776"/>
    </source>
</evidence>
<dbReference type="InterPro" id="IPR046794">
    <property type="entry name" value="Apc1_MidN"/>
</dbReference>
<evidence type="ECO:0000256" key="2">
    <source>
        <dbReference type="ARBA" id="ARBA00022618"/>
    </source>
</evidence>
<evidence type="ECO:0000256" key="6">
    <source>
        <dbReference type="SAM" id="MobiDB-lite"/>
    </source>
</evidence>
<keyword evidence="10" id="KW-1185">Reference proteome</keyword>
<accession>A0A922HQY0</accession>
<dbReference type="InterPro" id="IPR024990">
    <property type="entry name" value="Apc1"/>
</dbReference>
<reference evidence="9" key="1">
    <citation type="submission" date="2013-05" db="EMBL/GenBank/DDBJ databases">
        <authorList>
            <person name="Yim A.K.Y."/>
            <person name="Chan T.F."/>
            <person name="Ji K.M."/>
            <person name="Liu X.Y."/>
            <person name="Zhou J.W."/>
            <person name="Li R.Q."/>
            <person name="Yang K.Y."/>
            <person name="Li J."/>
            <person name="Li M."/>
            <person name="Law P.T.W."/>
            <person name="Wu Y.L."/>
            <person name="Cai Z.L."/>
            <person name="Qin H."/>
            <person name="Bao Y."/>
            <person name="Leung R.K.K."/>
            <person name="Ng P.K.S."/>
            <person name="Zou J."/>
            <person name="Zhong X.J."/>
            <person name="Ran P.X."/>
            <person name="Zhong N.S."/>
            <person name="Liu Z.G."/>
            <person name="Tsui S.K.W."/>
        </authorList>
    </citation>
    <scope>NUCLEOTIDE SEQUENCE</scope>
    <source>
        <strain evidence="9">Derf</strain>
        <tissue evidence="9">Whole organism</tissue>
    </source>
</reference>
<dbReference type="GO" id="GO:0007091">
    <property type="term" value="P:metaphase/anaphase transition of mitotic cell cycle"/>
    <property type="evidence" value="ECO:0007669"/>
    <property type="project" value="TreeGrafter"/>
</dbReference>
<dbReference type="GO" id="GO:0031145">
    <property type="term" value="P:anaphase-promoting complex-dependent catabolic process"/>
    <property type="evidence" value="ECO:0007669"/>
    <property type="project" value="TreeGrafter"/>
</dbReference>
<evidence type="ECO:0000313" key="10">
    <source>
        <dbReference type="Proteomes" id="UP000790347"/>
    </source>
</evidence>
<feature type="compositionally biased region" description="Low complexity" evidence="6">
    <location>
        <begin position="388"/>
        <end position="400"/>
    </location>
</feature>